<accession>A0A423PSI0</accession>
<name>A0A423PSI0_9GAMM</name>
<dbReference type="AlphaFoldDB" id="A0A423PSI0"/>
<dbReference type="Proteomes" id="UP000283993">
    <property type="component" value="Unassembled WGS sequence"/>
</dbReference>
<dbReference type="PANTHER" id="PTHR21015:SF22">
    <property type="entry name" value="GLYCOSYLTRANSFERASE"/>
    <property type="match status" value="1"/>
</dbReference>
<protein>
    <recommendedName>
        <fullName evidence="3">Teichoic acid biosynthesis protein</fullName>
    </recommendedName>
</protein>
<dbReference type="GO" id="GO:0016757">
    <property type="term" value="F:glycosyltransferase activity"/>
    <property type="evidence" value="ECO:0007669"/>
    <property type="project" value="TreeGrafter"/>
</dbReference>
<sequence length="369" mass="40092">MRIAYTVMGYGRGHAMRSAAVLPALERQHTVRVFAGRDAHEMLRGAHDSIEIPVIGYQYGVNGRICARRTLWRNAPRVADLLAAGPRTRTVWQQMADFEPNLVISDSETYGHRFARHHGIPRIGFDHVGIMAYCHCDFAPGDAIAGRRDGLGYRVFMGDPDRVIVSSFYPAPPRRANVQVVGPILRTPVRTARPETGDALIVYLNKGAHQYTAALDTALRACGEPVIVYGTAHRGRSANLHFKAPSQQGFIDDLAAARAVVSTAGNQLLSEAIHLGKPVLALPEDAVEQRLNARALVTMGVGESASLHRLPLNRLGGFLDNVPAYARATARHRSDGLAPAITALQRHIRELTAAPRPAPGPLARLTGAY</sequence>
<organism evidence="1 2">
    <name type="scientific">Salinisphaera orenii MK-B5</name>
    <dbReference type="NCBI Taxonomy" id="856730"/>
    <lineage>
        <taxon>Bacteria</taxon>
        <taxon>Pseudomonadati</taxon>
        <taxon>Pseudomonadota</taxon>
        <taxon>Gammaproteobacteria</taxon>
        <taxon>Salinisphaerales</taxon>
        <taxon>Salinisphaeraceae</taxon>
        <taxon>Salinisphaera</taxon>
    </lineage>
</organism>
<dbReference type="SUPFAM" id="SSF53756">
    <property type="entry name" value="UDP-Glycosyltransferase/glycogen phosphorylase"/>
    <property type="match status" value="1"/>
</dbReference>
<evidence type="ECO:0000313" key="1">
    <source>
        <dbReference type="EMBL" id="ROO28544.1"/>
    </source>
</evidence>
<evidence type="ECO:0000313" key="2">
    <source>
        <dbReference type="Proteomes" id="UP000283993"/>
    </source>
</evidence>
<evidence type="ECO:0008006" key="3">
    <source>
        <dbReference type="Google" id="ProtNLM"/>
    </source>
</evidence>
<dbReference type="RefSeq" id="WP_123630613.1">
    <property type="nucleotide sequence ID" value="NZ_AYKH01000009.1"/>
</dbReference>
<reference evidence="1 2" key="1">
    <citation type="submission" date="2013-10" db="EMBL/GenBank/DDBJ databases">
        <title>Salinisphaera orenii MK-B5 Genome Sequencing.</title>
        <authorList>
            <person name="Lai Q."/>
            <person name="Li C."/>
            <person name="Shao Z."/>
        </authorList>
    </citation>
    <scope>NUCLEOTIDE SEQUENCE [LARGE SCALE GENOMIC DNA]</scope>
    <source>
        <strain evidence="1 2">MK-B5</strain>
    </source>
</reference>
<dbReference type="EMBL" id="AYKH01000009">
    <property type="protein sequence ID" value="ROO28544.1"/>
    <property type="molecule type" value="Genomic_DNA"/>
</dbReference>
<gene>
    <name evidence="1" type="ORF">SAOR_05855</name>
</gene>
<keyword evidence="2" id="KW-1185">Reference proteome</keyword>
<comment type="caution">
    <text evidence="1">The sequence shown here is derived from an EMBL/GenBank/DDBJ whole genome shotgun (WGS) entry which is preliminary data.</text>
</comment>
<dbReference type="Gene3D" id="3.40.50.2000">
    <property type="entry name" value="Glycogen Phosphorylase B"/>
    <property type="match status" value="1"/>
</dbReference>
<proteinExistence type="predicted"/>
<dbReference type="PANTHER" id="PTHR21015">
    <property type="entry name" value="UDP-N-ACETYLGLUCOSAMINE--N-ACETYLMURAMYL-(PENTAPEPTIDE) PYROPHOSPHORYL-UNDECAPRENOL N-ACETYLGLUCOSAMINE TRANSFERASE 1"/>
    <property type="match status" value="1"/>
</dbReference>
<dbReference type="Pfam" id="PF13528">
    <property type="entry name" value="Glyco_trans_1_3"/>
    <property type="match status" value="1"/>
</dbReference>